<dbReference type="Proteomes" id="UP000006729">
    <property type="component" value="Chromosome 10"/>
</dbReference>
<sequence length="91" mass="10124">MPRSSWLCCSQCSSLHVLLSPERENTHETHAGEFDGFGHISASSCEGQAIQEHAYQMRSASQSNSIKTDLSGPIYHTPSLLISMLQIMPWF</sequence>
<dbReference type="AlphaFoldDB" id="A0A2K1YNH6"/>
<protein>
    <submittedName>
        <fullName evidence="1">Uncharacterized protein</fullName>
    </submittedName>
</protein>
<dbReference type="EMBL" id="CM009299">
    <property type="protein sequence ID" value="PNT14577.1"/>
    <property type="molecule type" value="Genomic_DNA"/>
</dbReference>
<evidence type="ECO:0000313" key="2">
    <source>
        <dbReference type="Proteomes" id="UP000006729"/>
    </source>
</evidence>
<gene>
    <name evidence="1" type="ORF">POPTR_010G038800</name>
</gene>
<dbReference type="InParanoid" id="A0A2K1YNH6"/>
<organism evidence="1 2">
    <name type="scientific">Populus trichocarpa</name>
    <name type="common">Western balsam poplar</name>
    <name type="synonym">Populus balsamifera subsp. trichocarpa</name>
    <dbReference type="NCBI Taxonomy" id="3694"/>
    <lineage>
        <taxon>Eukaryota</taxon>
        <taxon>Viridiplantae</taxon>
        <taxon>Streptophyta</taxon>
        <taxon>Embryophyta</taxon>
        <taxon>Tracheophyta</taxon>
        <taxon>Spermatophyta</taxon>
        <taxon>Magnoliopsida</taxon>
        <taxon>eudicotyledons</taxon>
        <taxon>Gunneridae</taxon>
        <taxon>Pentapetalae</taxon>
        <taxon>rosids</taxon>
        <taxon>fabids</taxon>
        <taxon>Malpighiales</taxon>
        <taxon>Salicaceae</taxon>
        <taxon>Saliceae</taxon>
        <taxon>Populus</taxon>
    </lineage>
</organism>
<reference evidence="1 2" key="1">
    <citation type="journal article" date="2006" name="Science">
        <title>The genome of black cottonwood, Populus trichocarpa (Torr. &amp; Gray).</title>
        <authorList>
            <person name="Tuskan G.A."/>
            <person name="Difazio S."/>
            <person name="Jansson S."/>
            <person name="Bohlmann J."/>
            <person name="Grigoriev I."/>
            <person name="Hellsten U."/>
            <person name="Putnam N."/>
            <person name="Ralph S."/>
            <person name="Rombauts S."/>
            <person name="Salamov A."/>
            <person name="Schein J."/>
            <person name="Sterck L."/>
            <person name="Aerts A."/>
            <person name="Bhalerao R.R."/>
            <person name="Bhalerao R.P."/>
            <person name="Blaudez D."/>
            <person name="Boerjan W."/>
            <person name="Brun A."/>
            <person name="Brunner A."/>
            <person name="Busov V."/>
            <person name="Campbell M."/>
            <person name="Carlson J."/>
            <person name="Chalot M."/>
            <person name="Chapman J."/>
            <person name="Chen G.L."/>
            <person name="Cooper D."/>
            <person name="Coutinho P.M."/>
            <person name="Couturier J."/>
            <person name="Covert S."/>
            <person name="Cronk Q."/>
            <person name="Cunningham R."/>
            <person name="Davis J."/>
            <person name="Degroeve S."/>
            <person name="Dejardin A."/>
            <person name="Depamphilis C."/>
            <person name="Detter J."/>
            <person name="Dirks B."/>
            <person name="Dubchak I."/>
            <person name="Duplessis S."/>
            <person name="Ehlting J."/>
            <person name="Ellis B."/>
            <person name="Gendler K."/>
            <person name="Goodstein D."/>
            <person name="Gribskov M."/>
            <person name="Grimwood J."/>
            <person name="Groover A."/>
            <person name="Gunter L."/>
            <person name="Hamberger B."/>
            <person name="Heinze B."/>
            <person name="Helariutta Y."/>
            <person name="Henrissat B."/>
            <person name="Holligan D."/>
            <person name="Holt R."/>
            <person name="Huang W."/>
            <person name="Islam-Faridi N."/>
            <person name="Jones S."/>
            <person name="Jones-Rhoades M."/>
            <person name="Jorgensen R."/>
            <person name="Joshi C."/>
            <person name="Kangasjarvi J."/>
            <person name="Karlsson J."/>
            <person name="Kelleher C."/>
            <person name="Kirkpatrick R."/>
            <person name="Kirst M."/>
            <person name="Kohler A."/>
            <person name="Kalluri U."/>
            <person name="Larimer F."/>
            <person name="Leebens-Mack J."/>
            <person name="Leple J.C."/>
            <person name="Locascio P."/>
            <person name="Lou Y."/>
            <person name="Lucas S."/>
            <person name="Martin F."/>
            <person name="Montanini B."/>
            <person name="Napoli C."/>
            <person name="Nelson D.R."/>
            <person name="Nelson C."/>
            <person name="Nieminen K."/>
            <person name="Nilsson O."/>
            <person name="Pereda V."/>
            <person name="Peter G."/>
            <person name="Philippe R."/>
            <person name="Pilate G."/>
            <person name="Poliakov A."/>
            <person name="Razumovskaya J."/>
            <person name="Richardson P."/>
            <person name="Rinaldi C."/>
            <person name="Ritland K."/>
            <person name="Rouze P."/>
            <person name="Ryaboy D."/>
            <person name="Schmutz J."/>
            <person name="Schrader J."/>
            <person name="Segerman B."/>
            <person name="Shin H."/>
            <person name="Siddiqui A."/>
            <person name="Sterky F."/>
            <person name="Terry A."/>
            <person name="Tsai C.J."/>
            <person name="Uberbacher E."/>
            <person name="Unneberg P."/>
            <person name="Vahala J."/>
            <person name="Wall K."/>
            <person name="Wessler S."/>
            <person name="Yang G."/>
            <person name="Yin T."/>
            <person name="Douglas C."/>
            <person name="Marra M."/>
            <person name="Sandberg G."/>
            <person name="Van de Peer Y."/>
            <person name="Rokhsar D."/>
        </authorList>
    </citation>
    <scope>NUCLEOTIDE SEQUENCE [LARGE SCALE GENOMIC DNA]</scope>
    <source>
        <strain evidence="2">cv. Nisqually</strain>
    </source>
</reference>
<evidence type="ECO:0000313" key="1">
    <source>
        <dbReference type="EMBL" id="PNT14577.1"/>
    </source>
</evidence>
<proteinExistence type="predicted"/>
<name>A0A2K1YNH6_POPTR</name>
<accession>A0A2K1YNH6</accession>
<keyword evidence="2" id="KW-1185">Reference proteome</keyword>